<proteinExistence type="predicted"/>
<dbReference type="Gene3D" id="3.30.930.10">
    <property type="entry name" value="Bira Bifunctional Protein, Domain 2"/>
    <property type="match status" value="1"/>
</dbReference>
<feature type="domain" description="BPL/LPL catalytic" evidence="5">
    <location>
        <begin position="1"/>
        <end position="186"/>
    </location>
</feature>
<reference evidence="6 7" key="1">
    <citation type="submission" date="2013-09" db="EMBL/GenBank/DDBJ databases">
        <title>Genome sequencing of Phaeobacter antarcticus sp. nov. SM1211.</title>
        <authorList>
            <person name="Zhang X.-Y."/>
            <person name="Liu C."/>
            <person name="Chen X.-L."/>
            <person name="Xie B.-B."/>
            <person name="Qin Q.-L."/>
            <person name="Rong J.-C."/>
            <person name="Zhang Y.-Z."/>
        </authorList>
    </citation>
    <scope>NUCLEOTIDE SEQUENCE [LARGE SCALE GENOMIC DNA]</scope>
    <source>
        <strain evidence="6 7">SM1211</strain>
    </source>
</reference>
<organism evidence="6 7">
    <name type="scientific">Puniceibacterium antarcticum</name>
    <dbReference type="NCBI Taxonomy" id="1206336"/>
    <lineage>
        <taxon>Bacteria</taxon>
        <taxon>Pseudomonadati</taxon>
        <taxon>Pseudomonadota</taxon>
        <taxon>Alphaproteobacteria</taxon>
        <taxon>Rhodobacterales</taxon>
        <taxon>Paracoccaceae</taxon>
        <taxon>Puniceibacterium</taxon>
    </lineage>
</organism>
<sequence>MGWPDGYQRRVLVEVDSTNAEAARLAPGLSGPMWILALNQTAARGRRGRPWAMPKGNFAATLVLRPTESPDVVALRSFVAALALHEAFVQATGRTAGLSLKWPNDVLLNGGKVAGILLESLGMRQGVQHLAIGIGVNLESAPTVLEVEAGAVAPVSLMSATGVAIGPEAFLDILAECYAKVEHMFVTYGFAPVREAWLLRAARLGETITARTGTTETVGRFETVDATGHLVLTSAKGRERIAAADVFF</sequence>
<evidence type="ECO:0000256" key="1">
    <source>
        <dbReference type="ARBA" id="ARBA00022598"/>
    </source>
</evidence>
<comment type="caution">
    <text evidence="6">The sequence shown here is derived from an EMBL/GenBank/DDBJ whole genome shotgun (WGS) entry which is preliminary data.</text>
</comment>
<dbReference type="Pfam" id="PF02237">
    <property type="entry name" value="BPL_C"/>
    <property type="match status" value="1"/>
</dbReference>
<gene>
    <name evidence="6" type="ORF">P775_08865</name>
</gene>
<protein>
    <recommendedName>
        <fullName evidence="3">biotin--[biotin carboxyl-carrier protein] ligase</fullName>
        <ecNumber evidence="3">6.3.4.15</ecNumber>
    </recommendedName>
</protein>
<dbReference type="SUPFAM" id="SSF55681">
    <property type="entry name" value="Class II aaRS and biotin synthetases"/>
    <property type="match status" value="1"/>
</dbReference>
<dbReference type="InterPro" id="IPR003142">
    <property type="entry name" value="BPL_C"/>
</dbReference>
<dbReference type="InterPro" id="IPR045864">
    <property type="entry name" value="aa-tRNA-synth_II/BPL/LPL"/>
</dbReference>
<keyword evidence="1" id="KW-0436">Ligase</keyword>
<dbReference type="CDD" id="cd16442">
    <property type="entry name" value="BPL"/>
    <property type="match status" value="1"/>
</dbReference>
<keyword evidence="2" id="KW-0092">Biotin</keyword>
<dbReference type="PANTHER" id="PTHR12835:SF5">
    <property type="entry name" value="BIOTIN--PROTEIN LIGASE"/>
    <property type="match status" value="1"/>
</dbReference>
<dbReference type="PROSITE" id="PS51733">
    <property type="entry name" value="BPL_LPL_CATALYTIC"/>
    <property type="match status" value="1"/>
</dbReference>
<dbReference type="GO" id="GO:0005737">
    <property type="term" value="C:cytoplasm"/>
    <property type="evidence" value="ECO:0007669"/>
    <property type="project" value="TreeGrafter"/>
</dbReference>
<dbReference type="RefSeq" id="WP_099910566.1">
    <property type="nucleotide sequence ID" value="NZ_AWWI01000060.1"/>
</dbReference>
<evidence type="ECO:0000256" key="4">
    <source>
        <dbReference type="ARBA" id="ARBA00047846"/>
    </source>
</evidence>
<dbReference type="GO" id="GO:0004077">
    <property type="term" value="F:biotin--[biotin carboxyl-carrier protein] ligase activity"/>
    <property type="evidence" value="ECO:0007669"/>
    <property type="project" value="UniProtKB-EC"/>
</dbReference>
<dbReference type="InterPro" id="IPR004143">
    <property type="entry name" value="BPL_LPL_catalytic"/>
</dbReference>
<dbReference type="InterPro" id="IPR004408">
    <property type="entry name" value="Biotin_CoA_COase_ligase"/>
</dbReference>
<evidence type="ECO:0000256" key="3">
    <source>
        <dbReference type="ARBA" id="ARBA00024227"/>
    </source>
</evidence>
<evidence type="ECO:0000313" key="6">
    <source>
        <dbReference type="EMBL" id="PIL20628.1"/>
    </source>
</evidence>
<dbReference type="PANTHER" id="PTHR12835">
    <property type="entry name" value="BIOTIN PROTEIN LIGASE"/>
    <property type="match status" value="1"/>
</dbReference>
<dbReference type="EMBL" id="AWWI01000060">
    <property type="protein sequence ID" value="PIL20628.1"/>
    <property type="molecule type" value="Genomic_DNA"/>
</dbReference>
<dbReference type="EC" id="6.3.4.15" evidence="3"/>
<evidence type="ECO:0000313" key="7">
    <source>
        <dbReference type="Proteomes" id="UP000231259"/>
    </source>
</evidence>
<dbReference type="Proteomes" id="UP000231259">
    <property type="component" value="Unassembled WGS sequence"/>
</dbReference>
<name>A0A2G8RHQ9_9RHOB</name>
<dbReference type="AlphaFoldDB" id="A0A2G8RHQ9"/>
<dbReference type="NCBIfam" id="TIGR00121">
    <property type="entry name" value="birA_ligase"/>
    <property type="match status" value="1"/>
</dbReference>
<dbReference type="Pfam" id="PF03099">
    <property type="entry name" value="BPL_LplA_LipB"/>
    <property type="match status" value="1"/>
</dbReference>
<dbReference type="OrthoDB" id="9807064at2"/>
<evidence type="ECO:0000256" key="2">
    <source>
        <dbReference type="ARBA" id="ARBA00023267"/>
    </source>
</evidence>
<keyword evidence="7" id="KW-1185">Reference proteome</keyword>
<evidence type="ECO:0000259" key="5">
    <source>
        <dbReference type="PROSITE" id="PS51733"/>
    </source>
</evidence>
<accession>A0A2G8RHQ9</accession>
<comment type="catalytic activity">
    <reaction evidence="4">
        <text>biotin + L-lysyl-[protein] + ATP = N(6)-biotinyl-L-lysyl-[protein] + AMP + diphosphate + H(+)</text>
        <dbReference type="Rhea" id="RHEA:11756"/>
        <dbReference type="Rhea" id="RHEA-COMP:9752"/>
        <dbReference type="Rhea" id="RHEA-COMP:10505"/>
        <dbReference type="ChEBI" id="CHEBI:15378"/>
        <dbReference type="ChEBI" id="CHEBI:29969"/>
        <dbReference type="ChEBI" id="CHEBI:30616"/>
        <dbReference type="ChEBI" id="CHEBI:33019"/>
        <dbReference type="ChEBI" id="CHEBI:57586"/>
        <dbReference type="ChEBI" id="CHEBI:83144"/>
        <dbReference type="ChEBI" id="CHEBI:456215"/>
        <dbReference type="EC" id="6.3.4.15"/>
    </reaction>
</comment>